<dbReference type="InterPro" id="IPR050204">
    <property type="entry name" value="AraC_XylS_family_regulators"/>
</dbReference>
<evidence type="ECO:0000256" key="1">
    <source>
        <dbReference type="ARBA" id="ARBA00023015"/>
    </source>
</evidence>
<evidence type="ECO:0000313" key="7">
    <source>
        <dbReference type="Proteomes" id="UP001500363"/>
    </source>
</evidence>
<accession>A0ABN2A0A8</accession>
<dbReference type="PANTHER" id="PTHR46796">
    <property type="entry name" value="HTH-TYPE TRANSCRIPTIONAL ACTIVATOR RHAS-RELATED"/>
    <property type="match status" value="1"/>
</dbReference>
<proteinExistence type="predicted"/>
<dbReference type="InterPro" id="IPR009057">
    <property type="entry name" value="Homeodomain-like_sf"/>
</dbReference>
<dbReference type="Pfam" id="PF12852">
    <property type="entry name" value="Cupin_6"/>
    <property type="match status" value="1"/>
</dbReference>
<evidence type="ECO:0000256" key="4">
    <source>
        <dbReference type="ARBA" id="ARBA00023163"/>
    </source>
</evidence>
<dbReference type="PROSITE" id="PS00041">
    <property type="entry name" value="HTH_ARAC_FAMILY_1"/>
    <property type="match status" value="1"/>
</dbReference>
<dbReference type="InterPro" id="IPR037923">
    <property type="entry name" value="HTH-like"/>
</dbReference>
<dbReference type="PROSITE" id="PS01124">
    <property type="entry name" value="HTH_ARAC_FAMILY_2"/>
    <property type="match status" value="1"/>
</dbReference>
<dbReference type="Gene3D" id="1.10.10.60">
    <property type="entry name" value="Homeodomain-like"/>
    <property type="match status" value="1"/>
</dbReference>
<dbReference type="SMART" id="SM00342">
    <property type="entry name" value="HTH_ARAC"/>
    <property type="match status" value="1"/>
</dbReference>
<dbReference type="InterPro" id="IPR018062">
    <property type="entry name" value="HTH_AraC-typ_CS"/>
</dbReference>
<dbReference type="InterPro" id="IPR032783">
    <property type="entry name" value="AraC_lig"/>
</dbReference>
<feature type="domain" description="HTH araC/xylS-type" evidence="5">
    <location>
        <begin position="197"/>
        <end position="298"/>
    </location>
</feature>
<keyword evidence="7" id="KW-1185">Reference proteome</keyword>
<dbReference type="PRINTS" id="PR00032">
    <property type="entry name" value="HTHARAC"/>
</dbReference>
<dbReference type="InterPro" id="IPR018060">
    <property type="entry name" value="HTH_AraC"/>
</dbReference>
<dbReference type="Proteomes" id="UP001500363">
    <property type="component" value="Unassembled WGS sequence"/>
</dbReference>
<evidence type="ECO:0000256" key="2">
    <source>
        <dbReference type="ARBA" id="ARBA00023125"/>
    </source>
</evidence>
<evidence type="ECO:0000313" key="6">
    <source>
        <dbReference type="EMBL" id="GAA1508652.1"/>
    </source>
</evidence>
<name>A0ABN2A0A8_9ACTN</name>
<gene>
    <name evidence="6" type="ORF">GCM10009741_01710</name>
</gene>
<dbReference type="PANTHER" id="PTHR46796:SF7">
    <property type="entry name" value="ARAC FAMILY TRANSCRIPTIONAL REGULATOR"/>
    <property type="match status" value="1"/>
</dbReference>
<keyword evidence="2" id="KW-0238">DNA-binding</keyword>
<protein>
    <submittedName>
        <fullName evidence="6">AraC family transcriptional regulator</fullName>
    </submittedName>
</protein>
<sequence length="302" mass="31613">MDSITHLLALADLQATLDKRCLLAGATEMKVPAYGETDATFHLLLDGECAFEAPSGSFPLRAGEAVILPGSPPHFVRTEGIEPLRGVVDAPGPAFGTLRSQAGGEPVIDLFCGYYTPGSAAGVMLFRSLPDPLIVSLADDDAAVRALCTMMRGEAGSPGPGAGAILTSLCEALLAMILRRSAGELAPAPLWTAVEDPRIAGAIDAVLREPGADWSVERLAQVAAMSRATFVRHFGKHTGTTVNALVTRIRMMVAADLLGRDELTVATVAAQVGYQSESAFSRAFQQATGSTPGRFRRLGPTP</sequence>
<evidence type="ECO:0000259" key="5">
    <source>
        <dbReference type="PROSITE" id="PS01124"/>
    </source>
</evidence>
<dbReference type="InterPro" id="IPR020449">
    <property type="entry name" value="Tscrpt_reg_AraC-type_HTH"/>
</dbReference>
<keyword evidence="3" id="KW-0010">Activator</keyword>
<organism evidence="6 7">
    <name type="scientific">Kribbella lupini</name>
    <dbReference type="NCBI Taxonomy" id="291602"/>
    <lineage>
        <taxon>Bacteria</taxon>
        <taxon>Bacillati</taxon>
        <taxon>Actinomycetota</taxon>
        <taxon>Actinomycetes</taxon>
        <taxon>Propionibacteriales</taxon>
        <taxon>Kribbellaceae</taxon>
        <taxon>Kribbella</taxon>
    </lineage>
</organism>
<keyword evidence="1" id="KW-0805">Transcription regulation</keyword>
<comment type="caution">
    <text evidence="6">The sequence shown here is derived from an EMBL/GenBank/DDBJ whole genome shotgun (WGS) entry which is preliminary data.</text>
</comment>
<reference evidence="6 7" key="1">
    <citation type="journal article" date="2019" name="Int. J. Syst. Evol. Microbiol.">
        <title>The Global Catalogue of Microorganisms (GCM) 10K type strain sequencing project: providing services to taxonomists for standard genome sequencing and annotation.</title>
        <authorList>
            <consortium name="The Broad Institute Genomics Platform"/>
            <consortium name="The Broad Institute Genome Sequencing Center for Infectious Disease"/>
            <person name="Wu L."/>
            <person name="Ma J."/>
        </authorList>
    </citation>
    <scope>NUCLEOTIDE SEQUENCE [LARGE SCALE GENOMIC DNA]</scope>
    <source>
        <strain evidence="6 7">JCM 14303</strain>
    </source>
</reference>
<dbReference type="RefSeq" id="WP_344167718.1">
    <property type="nucleotide sequence ID" value="NZ_BAAANC010000001.1"/>
</dbReference>
<dbReference type="SUPFAM" id="SSF51215">
    <property type="entry name" value="Regulatory protein AraC"/>
    <property type="match status" value="1"/>
</dbReference>
<dbReference type="EMBL" id="BAAANC010000001">
    <property type="protein sequence ID" value="GAA1508652.1"/>
    <property type="molecule type" value="Genomic_DNA"/>
</dbReference>
<dbReference type="SUPFAM" id="SSF46689">
    <property type="entry name" value="Homeodomain-like"/>
    <property type="match status" value="2"/>
</dbReference>
<evidence type="ECO:0000256" key="3">
    <source>
        <dbReference type="ARBA" id="ARBA00023159"/>
    </source>
</evidence>
<keyword evidence="4" id="KW-0804">Transcription</keyword>
<dbReference type="Pfam" id="PF12833">
    <property type="entry name" value="HTH_18"/>
    <property type="match status" value="1"/>
</dbReference>